<dbReference type="AlphaFoldDB" id="A0A1M7ZY44"/>
<dbReference type="STRING" id="416016.SAMN05443547_2139"/>
<dbReference type="RefSeq" id="WP_073584250.1">
    <property type="nucleotide sequence ID" value="NZ_CBCSEA010000007.1"/>
</dbReference>
<evidence type="ECO:0000256" key="1">
    <source>
        <dbReference type="SAM" id="Coils"/>
    </source>
</evidence>
<dbReference type="EMBL" id="FRYK01000004">
    <property type="protein sequence ID" value="SHO73766.1"/>
    <property type="molecule type" value="Genomic_DNA"/>
</dbReference>
<accession>A0A1M7ZY44</accession>
<evidence type="ECO:0000256" key="2">
    <source>
        <dbReference type="SAM" id="Phobius"/>
    </source>
</evidence>
<keyword evidence="2" id="KW-0812">Transmembrane</keyword>
<sequence length="238" mass="27908">MDKDILLNNYFEGNLSEEEKQQFNELLSNDSEFKAEFEFQKKAKIAVALSERKKMKNQLKEIENSRKQKSNNKTWLSIAASIVVILSLGFIFFWNSSAKNDNLYADFYETFPNIEAPTTRGENTLNIKSEAFFAYDSKNYKKAIELFTEIYKIEKTDYAIFYIGLSEMELNEHKKAIATFSLFKGDSNNNFYFYIKWYKALCYLKENDIENSKKLLNEVVKTVNPFQSKSKELLSKLD</sequence>
<name>A0A1M7ZY44_9FLAO</name>
<dbReference type="SUPFAM" id="SSF48452">
    <property type="entry name" value="TPR-like"/>
    <property type="match status" value="1"/>
</dbReference>
<evidence type="ECO:0008006" key="5">
    <source>
        <dbReference type="Google" id="ProtNLM"/>
    </source>
</evidence>
<protein>
    <recommendedName>
        <fullName evidence="5">Tetratricopeptide repeat-containing protein</fullName>
    </recommendedName>
</protein>
<reference evidence="4" key="1">
    <citation type="submission" date="2016-12" db="EMBL/GenBank/DDBJ databases">
        <authorList>
            <person name="Varghese N."/>
            <person name="Submissions S."/>
        </authorList>
    </citation>
    <scope>NUCLEOTIDE SEQUENCE [LARGE SCALE GENOMIC DNA]</scope>
    <source>
        <strain evidence="4">DSM 18830</strain>
    </source>
</reference>
<evidence type="ECO:0000313" key="4">
    <source>
        <dbReference type="Proteomes" id="UP000184611"/>
    </source>
</evidence>
<organism evidence="3 4">
    <name type="scientific">Flavobacterium cucumis</name>
    <dbReference type="NCBI Taxonomy" id="416016"/>
    <lineage>
        <taxon>Bacteria</taxon>
        <taxon>Pseudomonadati</taxon>
        <taxon>Bacteroidota</taxon>
        <taxon>Flavobacteriia</taxon>
        <taxon>Flavobacteriales</taxon>
        <taxon>Flavobacteriaceae</taxon>
        <taxon>Flavobacterium</taxon>
    </lineage>
</organism>
<evidence type="ECO:0000313" key="3">
    <source>
        <dbReference type="EMBL" id="SHO73766.1"/>
    </source>
</evidence>
<dbReference type="OrthoDB" id="979271at2"/>
<gene>
    <name evidence="3" type="ORF">SAMN05443547_2139</name>
</gene>
<dbReference type="InterPro" id="IPR011990">
    <property type="entry name" value="TPR-like_helical_dom_sf"/>
</dbReference>
<keyword evidence="2" id="KW-1133">Transmembrane helix</keyword>
<keyword evidence="4" id="KW-1185">Reference proteome</keyword>
<feature type="transmembrane region" description="Helical" evidence="2">
    <location>
        <begin position="75"/>
        <end position="94"/>
    </location>
</feature>
<feature type="coiled-coil region" evidence="1">
    <location>
        <begin position="45"/>
        <end position="72"/>
    </location>
</feature>
<keyword evidence="1" id="KW-0175">Coiled coil</keyword>
<proteinExistence type="predicted"/>
<dbReference type="Gene3D" id="1.25.40.10">
    <property type="entry name" value="Tetratricopeptide repeat domain"/>
    <property type="match status" value="1"/>
</dbReference>
<keyword evidence="2" id="KW-0472">Membrane</keyword>
<dbReference type="Proteomes" id="UP000184611">
    <property type="component" value="Unassembled WGS sequence"/>
</dbReference>